<dbReference type="InterPro" id="IPR039420">
    <property type="entry name" value="WalR-like"/>
</dbReference>
<feature type="region of interest" description="Disordered" evidence="4">
    <location>
        <begin position="1"/>
        <end position="33"/>
    </location>
</feature>
<dbReference type="GO" id="GO:0006355">
    <property type="term" value="P:regulation of DNA-templated transcription"/>
    <property type="evidence" value="ECO:0007669"/>
    <property type="project" value="InterPro"/>
</dbReference>
<keyword evidence="2" id="KW-0238">DNA-binding</keyword>
<dbReference type="InterPro" id="IPR000792">
    <property type="entry name" value="Tscrpt_reg_LuxR_C"/>
</dbReference>
<feature type="domain" description="HTH luxR-type" evidence="5">
    <location>
        <begin position="175"/>
        <end position="240"/>
    </location>
</feature>
<dbReference type="Gene3D" id="3.40.50.2300">
    <property type="match status" value="1"/>
</dbReference>
<dbReference type="InterPro" id="IPR011006">
    <property type="entry name" value="CheY-like_superfamily"/>
</dbReference>
<proteinExistence type="predicted"/>
<evidence type="ECO:0000256" key="3">
    <source>
        <dbReference type="PROSITE-ProRule" id="PRU00169"/>
    </source>
</evidence>
<accession>A0A5B8U0L8</accession>
<gene>
    <name evidence="7" type="ORF">FSW04_02540</name>
</gene>
<keyword evidence="8" id="KW-1185">Reference proteome</keyword>
<feature type="domain" description="Response regulatory" evidence="6">
    <location>
        <begin position="41"/>
        <end position="156"/>
    </location>
</feature>
<protein>
    <submittedName>
        <fullName evidence="7">Response regulator transcription factor</fullName>
    </submittedName>
</protein>
<organism evidence="7 8">
    <name type="scientific">Baekduia soli</name>
    <dbReference type="NCBI Taxonomy" id="496014"/>
    <lineage>
        <taxon>Bacteria</taxon>
        <taxon>Bacillati</taxon>
        <taxon>Actinomycetota</taxon>
        <taxon>Thermoleophilia</taxon>
        <taxon>Solirubrobacterales</taxon>
        <taxon>Baekduiaceae</taxon>
        <taxon>Baekduia</taxon>
    </lineage>
</organism>
<evidence type="ECO:0000259" key="6">
    <source>
        <dbReference type="PROSITE" id="PS50110"/>
    </source>
</evidence>
<dbReference type="InterPro" id="IPR001789">
    <property type="entry name" value="Sig_transdc_resp-reg_receiver"/>
</dbReference>
<dbReference type="OrthoDB" id="9816529at2"/>
<evidence type="ECO:0000256" key="4">
    <source>
        <dbReference type="SAM" id="MobiDB-lite"/>
    </source>
</evidence>
<dbReference type="PRINTS" id="PR00038">
    <property type="entry name" value="HTHLUXR"/>
</dbReference>
<dbReference type="PROSITE" id="PS00622">
    <property type="entry name" value="HTH_LUXR_1"/>
    <property type="match status" value="1"/>
</dbReference>
<dbReference type="Proteomes" id="UP000321805">
    <property type="component" value="Chromosome"/>
</dbReference>
<dbReference type="InterPro" id="IPR058245">
    <property type="entry name" value="NreC/VraR/RcsB-like_REC"/>
</dbReference>
<reference evidence="7 8" key="1">
    <citation type="journal article" date="2018" name="J. Microbiol.">
        <title>Baekduia soli gen. nov., sp. nov., a novel bacterium isolated from the soil of Baekdu Mountain and proposal of a novel family name, Baekduiaceae fam. nov.</title>
        <authorList>
            <person name="An D.S."/>
            <person name="Siddiqi M.Z."/>
            <person name="Kim K.H."/>
            <person name="Yu H.S."/>
            <person name="Im W.T."/>
        </authorList>
    </citation>
    <scope>NUCLEOTIDE SEQUENCE [LARGE SCALE GENOMIC DNA]</scope>
    <source>
        <strain evidence="7 8">BR7-21</strain>
    </source>
</reference>
<dbReference type="Pfam" id="PF00072">
    <property type="entry name" value="Response_reg"/>
    <property type="match status" value="1"/>
</dbReference>
<evidence type="ECO:0000256" key="2">
    <source>
        <dbReference type="ARBA" id="ARBA00023125"/>
    </source>
</evidence>
<dbReference type="SMART" id="SM00421">
    <property type="entry name" value="HTH_LUXR"/>
    <property type="match status" value="1"/>
</dbReference>
<dbReference type="KEGG" id="bsol:FSW04_02540"/>
<dbReference type="SMART" id="SM00448">
    <property type="entry name" value="REC"/>
    <property type="match status" value="1"/>
</dbReference>
<dbReference type="AlphaFoldDB" id="A0A5B8U0L8"/>
<dbReference type="PROSITE" id="PS50110">
    <property type="entry name" value="RESPONSE_REGULATORY"/>
    <property type="match status" value="1"/>
</dbReference>
<dbReference type="PROSITE" id="PS50043">
    <property type="entry name" value="HTH_LUXR_2"/>
    <property type="match status" value="1"/>
</dbReference>
<keyword evidence="1 3" id="KW-0597">Phosphoprotein</keyword>
<name>A0A5B8U0L8_9ACTN</name>
<dbReference type="CDD" id="cd17535">
    <property type="entry name" value="REC_NarL-like"/>
    <property type="match status" value="1"/>
</dbReference>
<sequence length="251" mass="26809">MGRSLQNSARSFRDSSRGARPARPDPPPAPGAVYGSPLMTKLVIVDDHEALREGLVALLQHGGVEVVGAAGNVAAGVDLVDHAEPDVAIVDIQLPDGSGIDLTRELLARRPDLGVILYTGDADAELLYDGLDSGARGYALKAGSMDELMAAIERVAGGGSYVDPRLDRILLSPRATAHVPQLSPREREIMHLMAEGMTAEAIGDKITVSVETVRTHVRNVIRKLQARNRVHAIAIALERGEIALDSTRDER</sequence>
<dbReference type="GO" id="GO:0000160">
    <property type="term" value="P:phosphorelay signal transduction system"/>
    <property type="evidence" value="ECO:0007669"/>
    <property type="project" value="InterPro"/>
</dbReference>
<feature type="modified residue" description="4-aspartylphosphate" evidence="3">
    <location>
        <position position="91"/>
    </location>
</feature>
<evidence type="ECO:0000256" key="1">
    <source>
        <dbReference type="ARBA" id="ARBA00022553"/>
    </source>
</evidence>
<dbReference type="Pfam" id="PF00196">
    <property type="entry name" value="GerE"/>
    <property type="match status" value="1"/>
</dbReference>
<feature type="compositionally biased region" description="Polar residues" evidence="4">
    <location>
        <begin position="1"/>
        <end position="10"/>
    </location>
</feature>
<dbReference type="CDD" id="cd06170">
    <property type="entry name" value="LuxR_C_like"/>
    <property type="match status" value="1"/>
</dbReference>
<evidence type="ECO:0000313" key="8">
    <source>
        <dbReference type="Proteomes" id="UP000321805"/>
    </source>
</evidence>
<dbReference type="SUPFAM" id="SSF52172">
    <property type="entry name" value="CheY-like"/>
    <property type="match status" value="1"/>
</dbReference>
<dbReference type="GO" id="GO:0003677">
    <property type="term" value="F:DNA binding"/>
    <property type="evidence" value="ECO:0007669"/>
    <property type="project" value="UniProtKB-KW"/>
</dbReference>
<dbReference type="PANTHER" id="PTHR43214">
    <property type="entry name" value="TWO-COMPONENT RESPONSE REGULATOR"/>
    <property type="match status" value="1"/>
</dbReference>
<evidence type="ECO:0000313" key="7">
    <source>
        <dbReference type="EMBL" id="QEC46564.1"/>
    </source>
</evidence>
<evidence type="ECO:0000259" key="5">
    <source>
        <dbReference type="PROSITE" id="PS50043"/>
    </source>
</evidence>
<dbReference type="EMBL" id="CP042430">
    <property type="protein sequence ID" value="QEC46564.1"/>
    <property type="molecule type" value="Genomic_DNA"/>
</dbReference>